<gene>
    <name evidence="3" type="ORF">DesU5LDRAFT_3546</name>
</gene>
<protein>
    <recommendedName>
        <fullName evidence="2">Antitoxin</fullName>
    </recommendedName>
</protein>
<proteinExistence type="inferred from homology"/>
<dbReference type="InterPro" id="IPR006442">
    <property type="entry name" value="Antitoxin_Phd/YefM"/>
</dbReference>
<dbReference type="EMBL" id="JH600068">
    <property type="protein sequence ID" value="EIG55167.1"/>
    <property type="molecule type" value="Genomic_DNA"/>
</dbReference>
<organism evidence="3">
    <name type="scientific">Desulfovibrio sp. U5L</name>
    <dbReference type="NCBI Taxonomy" id="596152"/>
    <lineage>
        <taxon>Bacteria</taxon>
        <taxon>Pseudomonadati</taxon>
        <taxon>Thermodesulfobacteriota</taxon>
        <taxon>Desulfovibrionia</taxon>
        <taxon>Desulfovibrionales</taxon>
        <taxon>Desulfovibrionaceae</taxon>
        <taxon>Desulfovibrio</taxon>
    </lineage>
</organism>
<dbReference type="Pfam" id="PF02604">
    <property type="entry name" value="PhdYeFM_antitox"/>
    <property type="match status" value="1"/>
</dbReference>
<sequence length="91" mass="9887">MPTPESESQHMSAADAREHFAEVVNRAAYGKERIVLSRRGKAVAAVVPMDDLLLLLGLEERAEKDAIAAAEAEAAREGTVPWETVKRECGL</sequence>
<comment type="similarity">
    <text evidence="1 2">Belongs to the phD/YefM antitoxin family.</text>
</comment>
<evidence type="ECO:0000313" key="3">
    <source>
        <dbReference type="EMBL" id="EIG55167.1"/>
    </source>
</evidence>
<evidence type="ECO:0000256" key="2">
    <source>
        <dbReference type="RuleBase" id="RU362080"/>
    </source>
</evidence>
<dbReference type="STRING" id="596152.DesU5LDRAFT_3546"/>
<dbReference type="NCBIfam" id="TIGR01552">
    <property type="entry name" value="phd_fam"/>
    <property type="match status" value="1"/>
</dbReference>
<comment type="function">
    <text evidence="2">Antitoxin component of a type II toxin-antitoxin (TA) system.</text>
</comment>
<dbReference type="SUPFAM" id="SSF143120">
    <property type="entry name" value="YefM-like"/>
    <property type="match status" value="1"/>
</dbReference>
<dbReference type="AlphaFoldDB" id="I2Q5W1"/>
<accession>I2Q5W1</accession>
<evidence type="ECO:0000256" key="1">
    <source>
        <dbReference type="ARBA" id="ARBA00009981"/>
    </source>
</evidence>
<dbReference type="Gene3D" id="3.40.1620.10">
    <property type="entry name" value="YefM-like domain"/>
    <property type="match status" value="1"/>
</dbReference>
<dbReference type="InterPro" id="IPR036165">
    <property type="entry name" value="YefM-like_sf"/>
</dbReference>
<dbReference type="HOGENOM" id="CLU_160748_3_1_7"/>
<reference evidence="3" key="1">
    <citation type="submission" date="2011-11" db="EMBL/GenBank/DDBJ databases">
        <title>Improved High-Quality Draft sequence of Desulfovibrio sp. U5L.</title>
        <authorList>
            <consortium name="US DOE Joint Genome Institute"/>
            <person name="Lucas S."/>
            <person name="Han J."/>
            <person name="Lapidus A."/>
            <person name="Cheng J.-F."/>
            <person name="Goodwin L."/>
            <person name="Pitluck S."/>
            <person name="Peters L."/>
            <person name="Ovchinnikova G."/>
            <person name="Held B."/>
            <person name="Detter J.C."/>
            <person name="Han C."/>
            <person name="Tapia R."/>
            <person name="Land M."/>
            <person name="Hauser L."/>
            <person name="Kyrpides N."/>
            <person name="Ivanova N."/>
            <person name="Pagani I."/>
            <person name="Gabster J."/>
            <person name="Walker C."/>
            <person name="Stolyar S."/>
            <person name="Stahl D."/>
            <person name="Arkin A."/>
            <person name="Dehal P."/>
            <person name="Hazen T."/>
            <person name="Woyke T."/>
        </authorList>
    </citation>
    <scope>NUCLEOTIDE SEQUENCE [LARGE SCALE GENOMIC DNA]</scope>
    <source>
        <strain evidence="3">U5L</strain>
    </source>
</reference>
<name>I2Q5W1_9BACT</name>
<dbReference type="eggNOG" id="COG2161">
    <property type="taxonomic scope" value="Bacteria"/>
</dbReference>